<dbReference type="Proteomes" id="UP000541352">
    <property type="component" value="Unassembled WGS sequence"/>
</dbReference>
<dbReference type="AlphaFoldDB" id="A0A7W5ZMN6"/>
<evidence type="ECO:0000313" key="3">
    <source>
        <dbReference type="Proteomes" id="UP000541352"/>
    </source>
</evidence>
<keyword evidence="1" id="KW-0175">Coiled coil</keyword>
<name>A0A7W5ZMN6_9BACT</name>
<comment type="caution">
    <text evidence="2">The sequence shown here is derived from an EMBL/GenBank/DDBJ whole genome shotgun (WGS) entry which is preliminary data.</text>
</comment>
<organism evidence="2 3">
    <name type="scientific">Runella defluvii</name>
    <dbReference type="NCBI Taxonomy" id="370973"/>
    <lineage>
        <taxon>Bacteria</taxon>
        <taxon>Pseudomonadati</taxon>
        <taxon>Bacteroidota</taxon>
        <taxon>Cytophagia</taxon>
        <taxon>Cytophagales</taxon>
        <taxon>Spirosomataceae</taxon>
        <taxon>Runella</taxon>
    </lineage>
</organism>
<feature type="coiled-coil region" evidence="1">
    <location>
        <begin position="275"/>
        <end position="302"/>
    </location>
</feature>
<dbReference type="PROSITE" id="PS51257">
    <property type="entry name" value="PROKAR_LIPOPROTEIN"/>
    <property type="match status" value="1"/>
</dbReference>
<gene>
    <name evidence="2" type="ORF">FHS57_003657</name>
</gene>
<dbReference type="RefSeq" id="WP_183976101.1">
    <property type="nucleotide sequence ID" value="NZ_JACIBY010000007.1"/>
</dbReference>
<dbReference type="EMBL" id="JACIBY010000007">
    <property type="protein sequence ID" value="MBB3839648.1"/>
    <property type="molecule type" value="Genomic_DNA"/>
</dbReference>
<accession>A0A7W5ZMN6</accession>
<evidence type="ECO:0000256" key="1">
    <source>
        <dbReference type="SAM" id="Coils"/>
    </source>
</evidence>
<sequence>MFKHLLSIRFAAAVLVAISLTSCEKETTTPQLRKTIDYATLTETTPYSSLFVDETGKTTVDLSNGNNRYKMFQALNTYISSSISGNKQVDATVLKNMFGNTGNAFADSTKLNTSGVQLRNVTASSWSTTEAEKVRAYFETYFTLTAEASKSVTATAAKGKAGKLGTYLVDERGIEPIQIIQKSLIGAMQYDYIGNVLLTKGLDADNSTLVSGKNYTQLEQNWDEAYGLLTLNQVYLKGSTDATRGTTEFALGSYIWEYNKGAYAKIHPAFLKGRAAIINNDKAELKKQADFIKAEIEKALAASALGYLGPKYIAATTDAARAHAIGEGLGFIYSLRFATVNGADAAFSDAIIKALVLDSAGGFWDLTPSKLTAASDAIKAKFKL</sequence>
<dbReference type="InterPro" id="IPR032331">
    <property type="entry name" value="DUF4856"/>
</dbReference>
<evidence type="ECO:0000313" key="2">
    <source>
        <dbReference type="EMBL" id="MBB3839648.1"/>
    </source>
</evidence>
<protein>
    <recommendedName>
        <fullName evidence="4">DUF4856 domain-containing protein</fullName>
    </recommendedName>
</protein>
<dbReference type="Pfam" id="PF16148">
    <property type="entry name" value="DUF4856"/>
    <property type="match status" value="1"/>
</dbReference>
<keyword evidence="3" id="KW-1185">Reference proteome</keyword>
<evidence type="ECO:0008006" key="4">
    <source>
        <dbReference type="Google" id="ProtNLM"/>
    </source>
</evidence>
<reference evidence="2 3" key="1">
    <citation type="submission" date="2020-08" db="EMBL/GenBank/DDBJ databases">
        <title>Genomic Encyclopedia of Type Strains, Phase IV (KMG-IV): sequencing the most valuable type-strain genomes for metagenomic binning, comparative biology and taxonomic classification.</title>
        <authorList>
            <person name="Goeker M."/>
        </authorList>
    </citation>
    <scope>NUCLEOTIDE SEQUENCE [LARGE SCALE GENOMIC DNA]</scope>
    <source>
        <strain evidence="2 3">DSM 17976</strain>
    </source>
</reference>
<proteinExistence type="predicted"/>